<dbReference type="PANTHER" id="PTHR34002">
    <property type="entry name" value="BLR1656 PROTEIN"/>
    <property type="match status" value="1"/>
</dbReference>
<reference evidence="4" key="1">
    <citation type="journal article" date="2020" name="Stud. Mycol.">
        <title>101 Dothideomycetes genomes: a test case for predicting lifestyles and emergence of pathogens.</title>
        <authorList>
            <person name="Haridas S."/>
            <person name="Albert R."/>
            <person name="Binder M."/>
            <person name="Bloem J."/>
            <person name="Labutti K."/>
            <person name="Salamov A."/>
            <person name="Andreopoulos B."/>
            <person name="Baker S."/>
            <person name="Barry K."/>
            <person name="Bills G."/>
            <person name="Bluhm B."/>
            <person name="Cannon C."/>
            <person name="Castanera R."/>
            <person name="Culley D."/>
            <person name="Daum C."/>
            <person name="Ezra D."/>
            <person name="Gonzalez J."/>
            <person name="Henrissat B."/>
            <person name="Kuo A."/>
            <person name="Liang C."/>
            <person name="Lipzen A."/>
            <person name="Lutzoni F."/>
            <person name="Magnuson J."/>
            <person name="Mondo S."/>
            <person name="Nolan M."/>
            <person name="Ohm R."/>
            <person name="Pangilinan J."/>
            <person name="Park H.-J."/>
            <person name="Ramirez L."/>
            <person name="Alfaro M."/>
            <person name="Sun H."/>
            <person name="Tritt A."/>
            <person name="Yoshinaga Y."/>
            <person name="Zwiers L.-H."/>
            <person name="Turgeon B."/>
            <person name="Goodwin S."/>
            <person name="Spatafora J."/>
            <person name="Crous P."/>
            <person name="Grigoriev I."/>
        </authorList>
    </citation>
    <scope>NUCLEOTIDE SEQUENCE</scope>
    <source>
        <strain evidence="4">CBS 116005</strain>
    </source>
</reference>
<dbReference type="AlphaFoldDB" id="A0A6G1KVP7"/>
<name>A0A6G1KVP7_9PEZI</name>
<evidence type="ECO:0000256" key="3">
    <source>
        <dbReference type="SAM" id="SignalP"/>
    </source>
</evidence>
<keyword evidence="5" id="KW-1185">Reference proteome</keyword>
<feature type="signal peptide" evidence="3">
    <location>
        <begin position="1"/>
        <end position="20"/>
    </location>
</feature>
<dbReference type="Proteomes" id="UP000799436">
    <property type="component" value="Unassembled WGS sequence"/>
</dbReference>
<dbReference type="Pfam" id="PF01670">
    <property type="entry name" value="Glyco_hydro_12"/>
    <property type="match status" value="1"/>
</dbReference>
<organism evidence="4 5">
    <name type="scientific">Teratosphaeria nubilosa</name>
    <dbReference type="NCBI Taxonomy" id="161662"/>
    <lineage>
        <taxon>Eukaryota</taxon>
        <taxon>Fungi</taxon>
        <taxon>Dikarya</taxon>
        <taxon>Ascomycota</taxon>
        <taxon>Pezizomycotina</taxon>
        <taxon>Dothideomycetes</taxon>
        <taxon>Dothideomycetidae</taxon>
        <taxon>Mycosphaerellales</taxon>
        <taxon>Teratosphaeriaceae</taxon>
        <taxon>Teratosphaeria</taxon>
    </lineage>
</organism>
<dbReference type="SUPFAM" id="SSF49899">
    <property type="entry name" value="Concanavalin A-like lectins/glucanases"/>
    <property type="match status" value="1"/>
</dbReference>
<evidence type="ECO:0000313" key="5">
    <source>
        <dbReference type="Proteomes" id="UP000799436"/>
    </source>
</evidence>
<dbReference type="GO" id="GO:0008810">
    <property type="term" value="F:cellulase activity"/>
    <property type="evidence" value="ECO:0007669"/>
    <property type="project" value="InterPro"/>
</dbReference>
<feature type="chain" id="PRO_5026217757" evidence="3">
    <location>
        <begin position="21"/>
        <end position="267"/>
    </location>
</feature>
<keyword evidence="2" id="KW-0378">Hydrolase</keyword>
<dbReference type="InterPro" id="IPR013319">
    <property type="entry name" value="GH11/12"/>
</dbReference>
<comment type="similarity">
    <text evidence="1 2">Belongs to the glycosyl hydrolase 12 (cellulase H) family.</text>
</comment>
<evidence type="ECO:0000256" key="2">
    <source>
        <dbReference type="RuleBase" id="RU361163"/>
    </source>
</evidence>
<keyword evidence="4" id="KW-0430">Lectin</keyword>
<dbReference type="InterPro" id="IPR002594">
    <property type="entry name" value="GH12"/>
</dbReference>
<dbReference type="InterPro" id="IPR013320">
    <property type="entry name" value="ConA-like_dom_sf"/>
</dbReference>
<keyword evidence="2" id="KW-0119">Carbohydrate metabolism</keyword>
<dbReference type="GO" id="GO:0000272">
    <property type="term" value="P:polysaccharide catabolic process"/>
    <property type="evidence" value="ECO:0007669"/>
    <property type="project" value="UniProtKB-KW"/>
</dbReference>
<keyword evidence="3" id="KW-0732">Signal</keyword>
<dbReference type="EMBL" id="ML995911">
    <property type="protein sequence ID" value="KAF2764753.1"/>
    <property type="molecule type" value="Genomic_DNA"/>
</dbReference>
<dbReference type="OrthoDB" id="95118at2759"/>
<keyword evidence="2" id="KW-0326">Glycosidase</keyword>
<proteinExistence type="inferred from homology"/>
<protein>
    <submittedName>
        <fullName evidence="4">Concanavalin A-like lectin/glucanase</fullName>
    </submittedName>
</protein>
<dbReference type="Gene3D" id="2.60.120.180">
    <property type="match status" value="1"/>
</dbReference>
<evidence type="ECO:0000256" key="1">
    <source>
        <dbReference type="ARBA" id="ARBA00005519"/>
    </source>
</evidence>
<sequence>MYATAFFLAALATAATAADATKDDKLTPPLTPGSTEVCGQYETSEFNGYKISTNGWGWQNGKGKQCSGFTGQQSISNARWYSRWDWTGAQGQIKSYAAIEPLDYPKKYLSEYKSMHTSFDWEYEGNDLAANVAYHLTFQANSNTSGPETFQVQIWLAQYGDISPLSSNGYPYTSIANPPIGECKWDLAFGFNGRTKVYTFLPTDKTAKYTSFKFDLLDFTKYLEDNYKDNGFEAEKLFLKVAFAGSEVFLGTDALFSASSYSLKVES</sequence>
<gene>
    <name evidence="4" type="ORF">EJ03DRAFT_355499</name>
</gene>
<accession>A0A6G1KVP7</accession>
<dbReference type="PANTHER" id="PTHR34002:SF9">
    <property type="entry name" value="XYLOGLUCAN-SPECIFIC ENDO-BETA-1,4-GLUCANASE A"/>
    <property type="match status" value="1"/>
</dbReference>
<dbReference type="GO" id="GO:0030246">
    <property type="term" value="F:carbohydrate binding"/>
    <property type="evidence" value="ECO:0007669"/>
    <property type="project" value="UniProtKB-KW"/>
</dbReference>
<evidence type="ECO:0000313" key="4">
    <source>
        <dbReference type="EMBL" id="KAF2764753.1"/>
    </source>
</evidence>
<keyword evidence="2" id="KW-0624">Polysaccharide degradation</keyword>